<keyword evidence="8" id="KW-0961">Cell wall biogenesis/degradation</keyword>
<keyword evidence="6 10" id="KW-0472">Membrane</keyword>
<evidence type="ECO:0000256" key="5">
    <source>
        <dbReference type="ARBA" id="ARBA00022989"/>
    </source>
</evidence>
<dbReference type="InterPro" id="IPR005629">
    <property type="entry name" value="Skn1/Kre6/Sbg1"/>
</dbReference>
<keyword evidence="13" id="KW-1185">Reference proteome</keyword>
<proteinExistence type="inferred from homology"/>
<evidence type="ECO:0000256" key="10">
    <source>
        <dbReference type="SAM" id="Phobius"/>
    </source>
</evidence>
<dbReference type="EMBL" id="JAVHNQ010000001">
    <property type="protein sequence ID" value="KAK6359440.1"/>
    <property type="molecule type" value="Genomic_DNA"/>
</dbReference>
<name>A0AAV9VI36_9PEZI</name>
<keyword evidence="4" id="KW-0735">Signal-anchor</keyword>
<evidence type="ECO:0000256" key="6">
    <source>
        <dbReference type="ARBA" id="ARBA00023136"/>
    </source>
</evidence>
<sequence length="696" mass="77964">MESKRPPPLPPARRSMLNQNNLNLSIPPPFPASQPVRPSSPRITLNSSPEDLLGTDRAQYTGPIRNLTPASTAPSSPTIRNGHDRPFYNNAGDYRSSAETLLPPRQGVAASKTNSVDSNFIPEYYIRDPGRDSSDTFDYSSAPKDPFSTPLPSPGWEFDSHDALRPPTRDDDDASSIHAIDEKFNIFADENLLMYPKDVEPDDELHAPDGKKVDRDFNFWTKRGFINLGGLLLLVGGLLFLFIGYPVIFFVQNYFMESHPEEAPACSGFACLAPHLQDQPLLKNARKGLIDPDTPEHAKKRMATDGKYWKLVFSDEFNEDGRTFYPGEDPYWEAVDIWYGATLDSEWYDPNQVTTKDGVLEITFDAWKTHDLSYRSGMLQSWNKLCFTGGIIEASVSLPGRGDIIGFWPGFWTMGNLGRPGYLASTEGMWPYSYHDGCDVGITPNQSSPDGISYLPGMRLPGCTCKGEDHPTPGKARSSPEIDVFEALVSTIDKKGTQVGGISQSVQLAPFDVWYQPDYDFVAVYNSSITTMNEYRGGSLQQAFSALTVLNNDWYDGKKYQTYAYEYKPGADGYIEWDVGREPSWRMEGQSVGPNGNIGQRVVPMEPMTIILNLGMGTSFQFPNYPEISKLLPAKMRVDWVRIYQPEGEESITCDPPGYETTQYIQDHLVAYTNPNLTTWDATNFTRPKNSFENKC</sequence>
<dbReference type="AlphaFoldDB" id="A0AAV9VI36"/>
<dbReference type="Proteomes" id="UP001375240">
    <property type="component" value="Unassembled WGS sequence"/>
</dbReference>
<keyword evidence="7" id="KW-0325">Glycoprotein</keyword>
<evidence type="ECO:0000313" key="12">
    <source>
        <dbReference type="EMBL" id="KAK6359440.1"/>
    </source>
</evidence>
<organism evidence="12 13">
    <name type="scientific">Orbilia brochopaga</name>
    <dbReference type="NCBI Taxonomy" id="3140254"/>
    <lineage>
        <taxon>Eukaryota</taxon>
        <taxon>Fungi</taxon>
        <taxon>Dikarya</taxon>
        <taxon>Ascomycota</taxon>
        <taxon>Pezizomycotina</taxon>
        <taxon>Orbiliomycetes</taxon>
        <taxon>Orbiliales</taxon>
        <taxon>Orbiliaceae</taxon>
        <taxon>Orbilia</taxon>
    </lineage>
</organism>
<comment type="similarity">
    <text evidence="2">Belongs to the SKN1/KRE6 family.</text>
</comment>
<evidence type="ECO:0000256" key="4">
    <source>
        <dbReference type="ARBA" id="ARBA00022968"/>
    </source>
</evidence>
<evidence type="ECO:0000259" key="11">
    <source>
        <dbReference type="PROSITE" id="PS51762"/>
    </source>
</evidence>
<comment type="caution">
    <text evidence="12">The sequence shown here is derived from an EMBL/GenBank/DDBJ whole genome shotgun (WGS) entry which is preliminary data.</text>
</comment>
<dbReference type="GO" id="GO:0006078">
    <property type="term" value="P:(1-&gt;6)-beta-D-glucan biosynthetic process"/>
    <property type="evidence" value="ECO:0007669"/>
    <property type="project" value="TreeGrafter"/>
</dbReference>
<dbReference type="PANTHER" id="PTHR31361">
    <property type="entry name" value="BETA-GLUCAN SYNTHESIS-ASSOCIATED PROTEIN KRE6-RELATED"/>
    <property type="match status" value="1"/>
</dbReference>
<gene>
    <name evidence="12" type="ORF">TWF696_000599</name>
</gene>
<feature type="compositionally biased region" description="Polar residues" evidence="9">
    <location>
        <begin position="68"/>
        <end position="79"/>
    </location>
</feature>
<evidence type="ECO:0000256" key="7">
    <source>
        <dbReference type="ARBA" id="ARBA00023180"/>
    </source>
</evidence>
<dbReference type="PANTHER" id="PTHR31361:SF1">
    <property type="entry name" value="BETA-GLUCAN SYNTHESIS-ASSOCIATED PROTEIN KRE6-RELATED"/>
    <property type="match status" value="1"/>
</dbReference>
<dbReference type="Gene3D" id="2.60.120.200">
    <property type="match status" value="1"/>
</dbReference>
<dbReference type="GO" id="GO:0015926">
    <property type="term" value="F:glucosidase activity"/>
    <property type="evidence" value="ECO:0007669"/>
    <property type="project" value="TreeGrafter"/>
</dbReference>
<feature type="transmembrane region" description="Helical" evidence="10">
    <location>
        <begin position="225"/>
        <end position="251"/>
    </location>
</feature>
<dbReference type="CDD" id="cd02180">
    <property type="entry name" value="GH16_fungal_KRE6_glucanase"/>
    <property type="match status" value="1"/>
</dbReference>
<evidence type="ECO:0000256" key="3">
    <source>
        <dbReference type="ARBA" id="ARBA00022692"/>
    </source>
</evidence>
<feature type="region of interest" description="Disordered" evidence="9">
    <location>
        <begin position="127"/>
        <end position="156"/>
    </location>
</feature>
<dbReference type="GO" id="GO:0005789">
    <property type="term" value="C:endoplasmic reticulum membrane"/>
    <property type="evidence" value="ECO:0007669"/>
    <property type="project" value="TreeGrafter"/>
</dbReference>
<dbReference type="InterPro" id="IPR000757">
    <property type="entry name" value="Beta-glucanase-like"/>
</dbReference>
<dbReference type="Pfam" id="PF03935">
    <property type="entry name" value="SKN1_KRE6_Sbg1"/>
    <property type="match status" value="1"/>
</dbReference>
<keyword evidence="5 10" id="KW-1133">Transmembrane helix</keyword>
<evidence type="ECO:0000313" key="13">
    <source>
        <dbReference type="Proteomes" id="UP001375240"/>
    </source>
</evidence>
<dbReference type="InterPro" id="IPR013320">
    <property type="entry name" value="ConA-like_dom_sf"/>
</dbReference>
<accession>A0AAV9VI36</accession>
<evidence type="ECO:0000256" key="2">
    <source>
        <dbReference type="ARBA" id="ARBA00010962"/>
    </source>
</evidence>
<feature type="domain" description="GH16" evidence="11">
    <location>
        <begin position="284"/>
        <end position="649"/>
    </location>
</feature>
<evidence type="ECO:0000256" key="1">
    <source>
        <dbReference type="ARBA" id="ARBA00004606"/>
    </source>
</evidence>
<dbReference type="PROSITE" id="PS51762">
    <property type="entry name" value="GH16_2"/>
    <property type="match status" value="1"/>
</dbReference>
<keyword evidence="3 10" id="KW-0812">Transmembrane</keyword>
<comment type="subcellular location">
    <subcellularLocation>
        <location evidence="1">Membrane</location>
        <topology evidence="1">Single-pass type II membrane protein</topology>
    </subcellularLocation>
</comment>
<evidence type="ECO:0000256" key="9">
    <source>
        <dbReference type="SAM" id="MobiDB-lite"/>
    </source>
</evidence>
<feature type="region of interest" description="Disordered" evidence="9">
    <location>
        <begin position="1"/>
        <end position="98"/>
    </location>
</feature>
<reference evidence="12 13" key="1">
    <citation type="submission" date="2019-10" db="EMBL/GenBank/DDBJ databases">
        <authorList>
            <person name="Palmer J.M."/>
        </authorList>
    </citation>
    <scope>NUCLEOTIDE SEQUENCE [LARGE SCALE GENOMIC DNA]</scope>
    <source>
        <strain evidence="12 13">TWF696</strain>
    </source>
</reference>
<evidence type="ECO:0000256" key="8">
    <source>
        <dbReference type="ARBA" id="ARBA00023316"/>
    </source>
</evidence>
<feature type="compositionally biased region" description="Pro residues" evidence="9">
    <location>
        <begin position="1"/>
        <end position="11"/>
    </location>
</feature>
<dbReference type="GO" id="GO:0005886">
    <property type="term" value="C:plasma membrane"/>
    <property type="evidence" value="ECO:0007669"/>
    <property type="project" value="TreeGrafter"/>
</dbReference>
<protein>
    <recommendedName>
        <fullName evidence="11">GH16 domain-containing protein</fullName>
    </recommendedName>
</protein>
<dbReference type="GO" id="GO:0031505">
    <property type="term" value="P:fungal-type cell wall organization"/>
    <property type="evidence" value="ECO:0007669"/>
    <property type="project" value="TreeGrafter"/>
</dbReference>
<dbReference type="SUPFAM" id="SSF49899">
    <property type="entry name" value="Concanavalin A-like lectins/glucanases"/>
    <property type="match status" value="1"/>
</dbReference>